<dbReference type="RefSeq" id="WP_306945106.1">
    <property type="nucleotide sequence ID" value="NZ_JAUSYA010000001.1"/>
</dbReference>
<protein>
    <recommendedName>
        <fullName evidence="3">Histidine kinase</fullName>
    </recommendedName>
</protein>
<organism evidence="1 2">
    <name type="scientific">Streptomyces achromogenes</name>
    <dbReference type="NCBI Taxonomy" id="67255"/>
    <lineage>
        <taxon>Bacteria</taxon>
        <taxon>Bacillati</taxon>
        <taxon>Actinomycetota</taxon>
        <taxon>Actinomycetes</taxon>
        <taxon>Kitasatosporales</taxon>
        <taxon>Streptomycetaceae</taxon>
        <taxon>Streptomyces</taxon>
    </lineage>
</organism>
<dbReference type="EMBL" id="JAUSYA010000001">
    <property type="protein sequence ID" value="MDQ0688647.1"/>
    <property type="molecule type" value="Genomic_DNA"/>
</dbReference>
<evidence type="ECO:0008006" key="3">
    <source>
        <dbReference type="Google" id="ProtNLM"/>
    </source>
</evidence>
<sequence>MHQPNAILKGGPTFQLTDEDRIRFIADTTTKVKILKGNRYEHFEPTHTTITNNNQQLHVYTWTGYTYVAE</sequence>
<dbReference type="InterPro" id="IPR046030">
    <property type="entry name" value="DUF5988"/>
</dbReference>
<gene>
    <name evidence="1" type="ORF">QFZ56_007610</name>
</gene>
<reference evidence="1 2" key="1">
    <citation type="submission" date="2023-07" db="EMBL/GenBank/DDBJ databases">
        <title>Comparative genomics of wheat-associated soil bacteria to identify genetic determinants of phenazine resistance.</title>
        <authorList>
            <person name="Mouncey N."/>
        </authorList>
    </citation>
    <scope>NUCLEOTIDE SEQUENCE [LARGE SCALE GENOMIC DNA]</scope>
    <source>
        <strain evidence="1 2">W4I19-2</strain>
    </source>
</reference>
<dbReference type="Pfam" id="PF19450">
    <property type="entry name" value="DUF5988"/>
    <property type="match status" value="1"/>
</dbReference>
<dbReference type="Proteomes" id="UP001243364">
    <property type="component" value="Unassembled WGS sequence"/>
</dbReference>
<keyword evidence="2" id="KW-1185">Reference proteome</keyword>
<accession>A0ABU0QDC9</accession>
<evidence type="ECO:0000313" key="2">
    <source>
        <dbReference type="Proteomes" id="UP001243364"/>
    </source>
</evidence>
<name>A0ABU0QDC9_STRAH</name>
<evidence type="ECO:0000313" key="1">
    <source>
        <dbReference type="EMBL" id="MDQ0688647.1"/>
    </source>
</evidence>
<proteinExistence type="predicted"/>
<comment type="caution">
    <text evidence="1">The sequence shown here is derived from an EMBL/GenBank/DDBJ whole genome shotgun (WGS) entry which is preliminary data.</text>
</comment>